<accession>A0ABT6DCW3</accession>
<comment type="caution">
    <text evidence="1">The sequence shown here is derived from an EMBL/GenBank/DDBJ whole genome shotgun (WGS) entry which is preliminary data.</text>
</comment>
<organism evidence="1 2">
    <name type="scientific">Furfurilactobacillus milii</name>
    <dbReference type="NCBI Taxonomy" id="2888272"/>
    <lineage>
        <taxon>Bacteria</taxon>
        <taxon>Bacillati</taxon>
        <taxon>Bacillota</taxon>
        <taxon>Bacilli</taxon>
        <taxon>Lactobacillales</taxon>
        <taxon>Lactobacillaceae</taxon>
        <taxon>Furfurilactobacillus</taxon>
    </lineage>
</organism>
<protein>
    <submittedName>
        <fullName evidence="1">XkdX family protein</fullName>
    </submittedName>
</protein>
<name>A0ABT6DCW3_9LACO</name>
<evidence type="ECO:0000313" key="1">
    <source>
        <dbReference type="EMBL" id="MDF9914978.1"/>
    </source>
</evidence>
<dbReference type="RefSeq" id="WP_178943130.1">
    <property type="nucleotide sequence ID" value="NZ_JAIWJF010000006.1"/>
</dbReference>
<dbReference type="Proteomes" id="UP001152867">
    <property type="component" value="Unassembled WGS sequence"/>
</dbReference>
<proteinExistence type="predicted"/>
<sequence length="44" mass="5095">MFIVFNFAFNSWHTIDTDGLKQQVQRGAITADEFKQITNIDYVA</sequence>
<dbReference type="EMBL" id="JANDJP010000025">
    <property type="protein sequence ID" value="MDF9914978.1"/>
    <property type="molecule type" value="Genomic_DNA"/>
</dbReference>
<evidence type="ECO:0000313" key="2">
    <source>
        <dbReference type="Proteomes" id="UP001152867"/>
    </source>
</evidence>
<reference evidence="1" key="1">
    <citation type="submission" date="2022-06" db="EMBL/GenBank/DDBJ databases">
        <title>Antifungal cultures and metabolites of lactic acid bacteria for use in dairy fermentations.</title>
        <authorList>
            <person name="Zhao Z."/>
            <person name="Gaenzle M."/>
        </authorList>
    </citation>
    <scope>NUCLEOTIDE SEQUENCE</scope>
    <source>
        <strain evidence="1">FUA3126</strain>
    </source>
</reference>
<gene>
    <name evidence="1" type="ORF">NNA32_12100</name>
</gene>
<keyword evidence="2" id="KW-1185">Reference proteome</keyword>